<proteinExistence type="predicted"/>
<name>A0A0F9BW85_9ZZZZ</name>
<evidence type="ECO:0008006" key="2">
    <source>
        <dbReference type="Google" id="ProtNLM"/>
    </source>
</evidence>
<dbReference type="EMBL" id="LAZR01035941">
    <property type="protein sequence ID" value="KKL26149.1"/>
    <property type="molecule type" value="Genomic_DNA"/>
</dbReference>
<dbReference type="AlphaFoldDB" id="A0A0F9BW85"/>
<evidence type="ECO:0000313" key="1">
    <source>
        <dbReference type="EMBL" id="KKL26149.1"/>
    </source>
</evidence>
<organism evidence="1">
    <name type="scientific">marine sediment metagenome</name>
    <dbReference type="NCBI Taxonomy" id="412755"/>
    <lineage>
        <taxon>unclassified sequences</taxon>
        <taxon>metagenomes</taxon>
        <taxon>ecological metagenomes</taxon>
    </lineage>
</organism>
<feature type="non-terminal residue" evidence="1">
    <location>
        <position position="1"/>
    </location>
</feature>
<reference evidence="1" key="1">
    <citation type="journal article" date="2015" name="Nature">
        <title>Complex archaea that bridge the gap between prokaryotes and eukaryotes.</title>
        <authorList>
            <person name="Spang A."/>
            <person name="Saw J.H."/>
            <person name="Jorgensen S.L."/>
            <person name="Zaremba-Niedzwiedzka K."/>
            <person name="Martijn J."/>
            <person name="Lind A.E."/>
            <person name="van Eijk R."/>
            <person name="Schleper C."/>
            <person name="Guy L."/>
            <person name="Ettema T.J."/>
        </authorList>
    </citation>
    <scope>NUCLEOTIDE SEQUENCE</scope>
</reference>
<sequence length="116" mass="12592">SGLKKGLYSLGFAGLGSHKPLHILPGSAATWFAAFEALRSVHEIYVVGFSMSPYDTMTRFHFTSVIHGRSNAPSKVVIIDPNALRLAETSSTVFGRVLTLMALKAENVDWQRTLGA</sequence>
<gene>
    <name evidence="1" type="ORF">LCGC14_2398200</name>
</gene>
<protein>
    <recommendedName>
        <fullName evidence="2">Molybdopterin oxidoreductase domain-containing protein</fullName>
    </recommendedName>
</protein>
<accession>A0A0F9BW85</accession>
<comment type="caution">
    <text evidence="1">The sequence shown here is derived from an EMBL/GenBank/DDBJ whole genome shotgun (WGS) entry which is preliminary data.</text>
</comment>